<dbReference type="AlphaFoldDB" id="A0A150IIA1"/>
<reference evidence="1 2" key="1">
    <citation type="journal article" date="2016" name="ISME J.">
        <title>Chasing the elusive Euryarchaeota class WSA2: genomes reveal a uniquely fastidious methyl-reducing methanogen.</title>
        <authorList>
            <person name="Nobu M.K."/>
            <person name="Narihiro T."/>
            <person name="Kuroda K."/>
            <person name="Mei R."/>
            <person name="Liu W.T."/>
        </authorList>
    </citation>
    <scope>NUCLEOTIDE SEQUENCE [LARGE SCALE GENOMIC DNA]</scope>
    <source>
        <strain evidence="1">U1lsi0528_Bin089</strain>
    </source>
</reference>
<accession>A0A150IIA1</accession>
<dbReference type="Proteomes" id="UP000075578">
    <property type="component" value="Unassembled WGS sequence"/>
</dbReference>
<sequence length="163" mass="18874">MCYDYSRTNDFLKAYLGAYELGEKYKAIEEANEGFKDHLRKCVRGIKQKGVQCKEYPHTTIVSINTVRENGIILSAEYYDIFHQCEILEKLIETLPIEKLRAKLDEIIRTNTDRTTRFNPIVIALLSGFIIPSVCKRCGIDIPYYKKRVVGLCAKCEEEVRLL</sequence>
<gene>
    <name evidence="1" type="ORF">AMQ74_01941</name>
</gene>
<evidence type="ECO:0000313" key="1">
    <source>
        <dbReference type="EMBL" id="KYC44716.1"/>
    </source>
</evidence>
<name>A0A150IIA1_9EURY</name>
<proteinExistence type="predicted"/>
<protein>
    <submittedName>
        <fullName evidence="1">Uncharacterized protein</fullName>
    </submittedName>
</protein>
<organism evidence="1 2">
    <name type="scientific">Candidatus Methanofastidiosum methylothiophilum</name>
    <dbReference type="NCBI Taxonomy" id="1705564"/>
    <lineage>
        <taxon>Archaea</taxon>
        <taxon>Methanobacteriati</taxon>
        <taxon>Methanobacteriota</taxon>
        <taxon>Stenosarchaea group</taxon>
        <taxon>Candidatus Methanofastidiosia</taxon>
        <taxon>Candidatus Methanofastidiosales</taxon>
        <taxon>Candidatus Methanofastidiosaceae</taxon>
        <taxon>Candidatus Methanofastidiosum</taxon>
    </lineage>
</organism>
<dbReference type="EMBL" id="LNGD01000268">
    <property type="protein sequence ID" value="KYC44716.1"/>
    <property type="molecule type" value="Genomic_DNA"/>
</dbReference>
<evidence type="ECO:0000313" key="2">
    <source>
        <dbReference type="Proteomes" id="UP000075578"/>
    </source>
</evidence>
<comment type="caution">
    <text evidence="1">The sequence shown here is derived from an EMBL/GenBank/DDBJ whole genome shotgun (WGS) entry which is preliminary data.</text>
</comment>